<dbReference type="OrthoDB" id="3263163at2759"/>
<feature type="compositionally biased region" description="Gly residues" evidence="1">
    <location>
        <begin position="740"/>
        <end position="767"/>
    </location>
</feature>
<feature type="compositionally biased region" description="Low complexity" evidence="1">
    <location>
        <begin position="637"/>
        <end position="665"/>
    </location>
</feature>
<feature type="compositionally biased region" description="Low complexity" evidence="1">
    <location>
        <begin position="899"/>
        <end position="943"/>
    </location>
</feature>
<feature type="compositionally biased region" description="Pro residues" evidence="1">
    <location>
        <begin position="262"/>
        <end position="276"/>
    </location>
</feature>
<gene>
    <name evidence="2" type="ORF">D9611_008851</name>
</gene>
<proteinExistence type="predicted"/>
<feature type="compositionally biased region" description="Low complexity" evidence="1">
    <location>
        <begin position="768"/>
        <end position="843"/>
    </location>
</feature>
<keyword evidence="3" id="KW-1185">Reference proteome</keyword>
<feature type="region of interest" description="Disordered" evidence="1">
    <location>
        <begin position="514"/>
        <end position="551"/>
    </location>
</feature>
<comment type="caution">
    <text evidence="2">The sequence shown here is derived from an EMBL/GenBank/DDBJ whole genome shotgun (WGS) entry which is preliminary data.</text>
</comment>
<organism evidence="2 3">
    <name type="scientific">Ephemerocybe angulata</name>
    <dbReference type="NCBI Taxonomy" id="980116"/>
    <lineage>
        <taxon>Eukaryota</taxon>
        <taxon>Fungi</taxon>
        <taxon>Dikarya</taxon>
        <taxon>Basidiomycota</taxon>
        <taxon>Agaricomycotina</taxon>
        <taxon>Agaricomycetes</taxon>
        <taxon>Agaricomycetidae</taxon>
        <taxon>Agaricales</taxon>
        <taxon>Agaricineae</taxon>
        <taxon>Psathyrellaceae</taxon>
        <taxon>Ephemerocybe</taxon>
    </lineage>
</organism>
<evidence type="ECO:0000313" key="3">
    <source>
        <dbReference type="Proteomes" id="UP000541558"/>
    </source>
</evidence>
<feature type="compositionally biased region" description="Polar residues" evidence="1">
    <location>
        <begin position="723"/>
        <end position="732"/>
    </location>
</feature>
<name>A0A8H5BYZ2_9AGAR</name>
<feature type="compositionally biased region" description="Polar residues" evidence="1">
    <location>
        <begin position="317"/>
        <end position="327"/>
    </location>
</feature>
<reference evidence="2 3" key="1">
    <citation type="journal article" date="2020" name="ISME J.">
        <title>Uncovering the hidden diversity of litter-decomposition mechanisms in mushroom-forming fungi.</title>
        <authorList>
            <person name="Floudas D."/>
            <person name="Bentzer J."/>
            <person name="Ahren D."/>
            <person name="Johansson T."/>
            <person name="Persson P."/>
            <person name="Tunlid A."/>
        </authorList>
    </citation>
    <scope>NUCLEOTIDE SEQUENCE [LARGE SCALE GENOMIC DNA]</scope>
    <source>
        <strain evidence="2 3">CBS 175.51</strain>
    </source>
</reference>
<protein>
    <recommendedName>
        <fullName evidence="4">Mediator of RNA polymerase II transcription subunit 25</fullName>
    </recommendedName>
</protein>
<feature type="compositionally biased region" description="Low complexity" evidence="1">
    <location>
        <begin position="292"/>
        <end position="316"/>
    </location>
</feature>
<feature type="compositionally biased region" description="Low complexity" evidence="1">
    <location>
        <begin position="1031"/>
        <end position="1048"/>
    </location>
</feature>
<dbReference type="Proteomes" id="UP000541558">
    <property type="component" value="Unassembled WGS sequence"/>
</dbReference>
<feature type="region of interest" description="Disordered" evidence="1">
    <location>
        <begin position="593"/>
        <end position="709"/>
    </location>
</feature>
<feature type="compositionally biased region" description="Pro residues" evidence="1">
    <location>
        <begin position="520"/>
        <end position="529"/>
    </location>
</feature>
<dbReference type="AlphaFoldDB" id="A0A8H5BYZ2"/>
<evidence type="ECO:0008006" key="4">
    <source>
        <dbReference type="Google" id="ProtNLM"/>
    </source>
</evidence>
<feature type="region of interest" description="Disordered" evidence="1">
    <location>
        <begin position="249"/>
        <end position="382"/>
    </location>
</feature>
<feature type="region of interest" description="Disordered" evidence="1">
    <location>
        <begin position="1024"/>
        <end position="1048"/>
    </location>
</feature>
<evidence type="ECO:0000256" key="1">
    <source>
        <dbReference type="SAM" id="MobiDB-lite"/>
    </source>
</evidence>
<dbReference type="EMBL" id="JAACJK010000112">
    <property type="protein sequence ID" value="KAF5331866.1"/>
    <property type="molecule type" value="Genomic_DNA"/>
</dbReference>
<feature type="region of interest" description="Disordered" evidence="1">
    <location>
        <begin position="721"/>
        <end position="943"/>
    </location>
</feature>
<feature type="compositionally biased region" description="Basic residues" evidence="1">
    <location>
        <begin position="844"/>
        <end position="861"/>
    </location>
</feature>
<sequence length="1169" mass="119872">MADAALYSNASLSPPPNAVDLLLLIENSQEMARVWNDLRDRYLGALVQRIQLAHQHLPANPTVWVLESQPLRTDATPDIRQYYDHHSALLDVQLNTVPENRLSYAKVDEAANFLASLRSPNEERALHLVVIAASSPRDSPLESNSSGYHSPWYNLAHKLGQANIHCHLLMRSIEDMSALTTLFEETLRTQSNLEDPFPIPVDVNIIIRLSMSPNQGEQEESIRVVCAMRAGYVVPSLCHTTFLQPSKPKANLPYSPPKAQFNPPPQSHPQRIPMPPRRNTFPQLEPGHYDDQFLQQPPQIQQYQPQQLQQLQQQPQDSSPSLVTHLQQVHGLTKKKVYGAKPTRPPFFKDADGEYPPQHHAPLPGPPHSYSNDGSLPPLSGRAMSQSQVDRLTRMAQMGPTDPQGRNPLYTNGSRAWRGSPEVLGNIDGPGSGLIVNPPPGAFPADMSMSPTSFSGLASPVSPSSASVGVEDFYGVQAVNGGGPDPTWLSTGAYGVPYSAPVATASGSSAGVVRNLPGGVLPPQPPHSAPPHQQRYHPYLKQQPGSQPGHQVGYYQQQAQLAHQQQHAPAQYVTQAPPPEFTLQLPPRIAQGQATYSASPPIGAMSPPMGGPNRIIPPPPHSQVSAMGKTMTPPPRSSSTSTNNSSAASTHAPTTSTATPSVTKSGSATPLAPRSVPPTSTTSTSSSKKRARQPSPELDSDEEYIELDANFVKDSTEKFNEMFPNTQHFPDSNTKDGEGEVGIGVGGPGTGTGSAGGTGPGTGGSGSGSPKVTSTSTSTAKAAGAGSATSARAASASPKSASGLKSAPAAASSSTPGASTSAVASASAAVAAMTTAASGSSSKSKSKSKAGSGRSKKKAKVSHNGGEVAPAASVAGSRGSSKGKGVAQALADSDGVQGASGSTSGSSGASGASGTLSSAPSTASSSTLSSLSAASPSPTSAAGASAARRGSIAGSVSGGVGVNGGLGLGLGGGASGASGSRSGISSRSGAGIGASLGAAGVDVYAAAAMYGGASGGNATPQGYVGMPPMFGQQQQYHQGPPGQGQQPVHLQPLHQVHSMPQTQYLVQQPQLNLMHSLDGSAYPPHGPPLTQAGGAQLQPQHPQHHQHQQLGTGVAGMGVSEYGVNVPAEGALAPVAGMGSPVGYYSAGYSSSGGMGGAMTPSSLTGWAG</sequence>
<accession>A0A8H5BYZ2</accession>
<feature type="region of interest" description="Disordered" evidence="1">
    <location>
        <begin position="1076"/>
        <end position="1099"/>
    </location>
</feature>
<evidence type="ECO:0000313" key="2">
    <source>
        <dbReference type="EMBL" id="KAF5331866.1"/>
    </source>
</evidence>